<dbReference type="InterPro" id="IPR001584">
    <property type="entry name" value="Integrase_cat-core"/>
</dbReference>
<dbReference type="SUPFAM" id="SSF53098">
    <property type="entry name" value="Ribonuclease H-like"/>
    <property type="match status" value="1"/>
</dbReference>
<feature type="domain" description="Integrase catalytic" evidence="1">
    <location>
        <begin position="238"/>
        <end position="431"/>
    </location>
</feature>
<accession>A0A438JM32</accession>
<sequence length="491" mass="55642">MPCEAPVSGWRFPSHKYPLTFVSYLLRAIVLQVEEMTYINKRAFMRFTTLFQFTEWTIEKIKRVDNRRADALADIAAFLPIKEAILLPIHVQPNPSVAEISTCNTIEAPQADGQEWMYDITEYIRTGTLPGNLKQAHKVLVQAARFTLIGGHLYKRSFTGPYLRCLGQSEAQYVLAELHEGICGNHSGGRSLAHRAHSQGYYWPTMKKDAAAYVKRCDKCQRYAPIPHMPSTTLKSISGPWPFAQWGMDIVGPLPAAPAQKKFLLVATDYFSKWVEAEAYASIKDKDVTKFVWKNIICRFGIPQTIIADNGPQFDSIAFRNFCSELNIRNSYSTPRYPQSNGQAEATNKTLITALKKRLEQAKVIPTEIGLPTIRTDATKQSDANMELGRNLDWTDEVRESAAIRMADYQQRASAHYNRKVRPRSFKNGTLVLRKVFENTTEVGAGKFQANWEGPYIVSKASNNGAYHLQKLDGTPLLRPWNASNLKQYYQ</sequence>
<dbReference type="Gene3D" id="3.30.420.10">
    <property type="entry name" value="Ribonuclease H-like superfamily/Ribonuclease H"/>
    <property type="match status" value="1"/>
</dbReference>
<organism evidence="2 3">
    <name type="scientific">Vitis vinifera</name>
    <name type="common">Grape</name>
    <dbReference type="NCBI Taxonomy" id="29760"/>
    <lineage>
        <taxon>Eukaryota</taxon>
        <taxon>Viridiplantae</taxon>
        <taxon>Streptophyta</taxon>
        <taxon>Embryophyta</taxon>
        <taxon>Tracheophyta</taxon>
        <taxon>Spermatophyta</taxon>
        <taxon>Magnoliopsida</taxon>
        <taxon>eudicotyledons</taxon>
        <taxon>Gunneridae</taxon>
        <taxon>Pentapetalae</taxon>
        <taxon>rosids</taxon>
        <taxon>Vitales</taxon>
        <taxon>Vitaceae</taxon>
        <taxon>Viteae</taxon>
        <taxon>Vitis</taxon>
    </lineage>
</organism>
<dbReference type="PANTHER" id="PTHR48475:SF2">
    <property type="entry name" value="RIBONUCLEASE H"/>
    <property type="match status" value="1"/>
</dbReference>
<gene>
    <name evidence="2" type="primary">POL_58</name>
    <name evidence="2" type="ORF">CK203_012790</name>
</gene>
<dbReference type="PROSITE" id="PS50994">
    <property type="entry name" value="INTEGRASE"/>
    <property type="match status" value="1"/>
</dbReference>
<comment type="caution">
    <text evidence="2">The sequence shown here is derived from an EMBL/GenBank/DDBJ whole genome shotgun (WGS) entry which is preliminary data.</text>
</comment>
<dbReference type="Proteomes" id="UP000288805">
    <property type="component" value="Unassembled WGS sequence"/>
</dbReference>
<protein>
    <submittedName>
        <fullName evidence="2">Retrovirus-related Pol polyprotein from transposon 412</fullName>
    </submittedName>
</protein>
<dbReference type="EMBL" id="QGNW01000036">
    <property type="protein sequence ID" value="RVX10005.1"/>
    <property type="molecule type" value="Genomic_DNA"/>
</dbReference>
<name>A0A438JM32_VITVI</name>
<evidence type="ECO:0000313" key="2">
    <source>
        <dbReference type="EMBL" id="RVX10005.1"/>
    </source>
</evidence>
<proteinExistence type="predicted"/>
<dbReference type="InterPro" id="IPR041588">
    <property type="entry name" value="Integrase_H2C2"/>
</dbReference>
<dbReference type="Pfam" id="PF00665">
    <property type="entry name" value="rve"/>
    <property type="match status" value="1"/>
</dbReference>
<dbReference type="InterPro" id="IPR036397">
    <property type="entry name" value="RNaseH_sf"/>
</dbReference>
<dbReference type="Pfam" id="PF17921">
    <property type="entry name" value="Integrase_H2C2"/>
    <property type="match status" value="1"/>
</dbReference>
<evidence type="ECO:0000259" key="1">
    <source>
        <dbReference type="PROSITE" id="PS50994"/>
    </source>
</evidence>
<dbReference type="AlphaFoldDB" id="A0A438JM32"/>
<dbReference type="PANTHER" id="PTHR48475">
    <property type="entry name" value="RIBONUCLEASE H"/>
    <property type="match status" value="1"/>
</dbReference>
<dbReference type="Gene3D" id="1.10.340.70">
    <property type="match status" value="1"/>
</dbReference>
<dbReference type="InterPro" id="IPR012337">
    <property type="entry name" value="RNaseH-like_sf"/>
</dbReference>
<dbReference type="GO" id="GO:0003676">
    <property type="term" value="F:nucleic acid binding"/>
    <property type="evidence" value="ECO:0007669"/>
    <property type="project" value="InterPro"/>
</dbReference>
<dbReference type="GO" id="GO:0015074">
    <property type="term" value="P:DNA integration"/>
    <property type="evidence" value="ECO:0007669"/>
    <property type="project" value="InterPro"/>
</dbReference>
<reference evidence="2 3" key="1">
    <citation type="journal article" date="2018" name="PLoS Genet.">
        <title>Population sequencing reveals clonal diversity and ancestral inbreeding in the grapevine cultivar Chardonnay.</title>
        <authorList>
            <person name="Roach M.J."/>
            <person name="Johnson D.L."/>
            <person name="Bohlmann J."/>
            <person name="van Vuuren H.J."/>
            <person name="Jones S.J."/>
            <person name="Pretorius I.S."/>
            <person name="Schmidt S.A."/>
            <person name="Borneman A.R."/>
        </authorList>
    </citation>
    <scope>NUCLEOTIDE SEQUENCE [LARGE SCALE GENOMIC DNA]</scope>
    <source>
        <strain evidence="3">cv. Chardonnay</strain>
        <tissue evidence="2">Leaf</tissue>
    </source>
</reference>
<evidence type="ECO:0000313" key="3">
    <source>
        <dbReference type="Proteomes" id="UP000288805"/>
    </source>
</evidence>